<proteinExistence type="predicted"/>
<protein>
    <submittedName>
        <fullName evidence="1">Uncharacterized protein</fullName>
    </submittedName>
</protein>
<dbReference type="EMBL" id="BLXT01003750">
    <property type="protein sequence ID" value="GFO05707.1"/>
    <property type="molecule type" value="Genomic_DNA"/>
</dbReference>
<reference evidence="1 2" key="1">
    <citation type="journal article" date="2021" name="Elife">
        <title>Chloroplast acquisition without the gene transfer in kleptoplastic sea slugs, Plakobranchus ocellatus.</title>
        <authorList>
            <person name="Maeda T."/>
            <person name="Takahashi S."/>
            <person name="Yoshida T."/>
            <person name="Shimamura S."/>
            <person name="Takaki Y."/>
            <person name="Nagai Y."/>
            <person name="Toyoda A."/>
            <person name="Suzuki Y."/>
            <person name="Arimoto A."/>
            <person name="Ishii H."/>
            <person name="Satoh N."/>
            <person name="Nishiyama T."/>
            <person name="Hasebe M."/>
            <person name="Maruyama T."/>
            <person name="Minagawa J."/>
            <person name="Obokata J."/>
            <person name="Shigenobu S."/>
        </authorList>
    </citation>
    <scope>NUCLEOTIDE SEQUENCE [LARGE SCALE GENOMIC DNA]</scope>
</reference>
<dbReference type="AlphaFoldDB" id="A0AAV4AEP6"/>
<name>A0AAV4AEP6_9GAST</name>
<comment type="caution">
    <text evidence="1">The sequence shown here is derived from an EMBL/GenBank/DDBJ whole genome shotgun (WGS) entry which is preliminary data.</text>
</comment>
<sequence>MPCYKDAKRWQKDASIKSAGAWLAQMSNEMYRVLRRWGIDAVITLSRFGANTLKTANAKVSLFFQRLSVGVDKNVTHLGIEGLQKNLPRGFHHKLSLASGSHRKLTQRFPHRLNPASGSHEKLIGRLRRRVNSTSGSHEKLTQRFNHRLSLASGSLEKLTQMFSSMTKLGLSF</sequence>
<accession>A0AAV4AEP6</accession>
<dbReference type="Proteomes" id="UP000735302">
    <property type="component" value="Unassembled WGS sequence"/>
</dbReference>
<evidence type="ECO:0000313" key="1">
    <source>
        <dbReference type="EMBL" id="GFO05707.1"/>
    </source>
</evidence>
<evidence type="ECO:0000313" key="2">
    <source>
        <dbReference type="Proteomes" id="UP000735302"/>
    </source>
</evidence>
<keyword evidence="2" id="KW-1185">Reference proteome</keyword>
<organism evidence="1 2">
    <name type="scientific">Plakobranchus ocellatus</name>
    <dbReference type="NCBI Taxonomy" id="259542"/>
    <lineage>
        <taxon>Eukaryota</taxon>
        <taxon>Metazoa</taxon>
        <taxon>Spiralia</taxon>
        <taxon>Lophotrochozoa</taxon>
        <taxon>Mollusca</taxon>
        <taxon>Gastropoda</taxon>
        <taxon>Heterobranchia</taxon>
        <taxon>Euthyneura</taxon>
        <taxon>Panpulmonata</taxon>
        <taxon>Sacoglossa</taxon>
        <taxon>Placobranchoidea</taxon>
        <taxon>Plakobranchidae</taxon>
        <taxon>Plakobranchus</taxon>
    </lineage>
</organism>
<gene>
    <name evidence="1" type="ORF">PoB_003221200</name>
</gene>